<protein>
    <submittedName>
        <fullName evidence="7">Cytochrome c protein</fullName>
    </submittedName>
</protein>
<evidence type="ECO:0000256" key="2">
    <source>
        <dbReference type="ARBA" id="ARBA00022723"/>
    </source>
</evidence>
<dbReference type="SUPFAM" id="SSF46626">
    <property type="entry name" value="Cytochrome c"/>
    <property type="match status" value="1"/>
</dbReference>
<dbReference type="KEGG" id="nao:Y958_31090"/>
<evidence type="ECO:0000256" key="4">
    <source>
        <dbReference type="PROSITE-ProRule" id="PRU00433"/>
    </source>
</evidence>
<keyword evidence="3 4" id="KW-0408">Iron</keyword>
<gene>
    <name evidence="7" type="ORF">Y958_31090</name>
</gene>
<name>A0A248K3G3_9PROT</name>
<feature type="domain" description="Cytochrome c" evidence="6">
    <location>
        <begin position="51"/>
        <end position="136"/>
    </location>
</feature>
<keyword evidence="5" id="KW-0732">Signal</keyword>
<accession>A0A248K3G3</accession>
<feature type="signal peptide" evidence="5">
    <location>
        <begin position="1"/>
        <end position="24"/>
    </location>
</feature>
<evidence type="ECO:0000256" key="5">
    <source>
        <dbReference type="SAM" id="SignalP"/>
    </source>
</evidence>
<evidence type="ECO:0000313" key="7">
    <source>
        <dbReference type="EMBL" id="ASG25380.1"/>
    </source>
</evidence>
<dbReference type="GO" id="GO:0020037">
    <property type="term" value="F:heme binding"/>
    <property type="evidence" value="ECO:0007669"/>
    <property type="project" value="InterPro"/>
</dbReference>
<feature type="chain" id="PRO_5011992677" evidence="5">
    <location>
        <begin position="25"/>
        <end position="150"/>
    </location>
</feature>
<dbReference type="InterPro" id="IPR036909">
    <property type="entry name" value="Cyt_c-like_dom_sf"/>
</dbReference>
<reference evidence="7 8" key="1">
    <citation type="submission" date="2017-06" db="EMBL/GenBank/DDBJ databases">
        <title>Complete genome sequence of Nitrospirillum amazonense strain CBAmC, an endophytic nitrogen-fixing and plant growth-promoting bacterium, isolated from sugarcane.</title>
        <authorList>
            <person name="Schwab S."/>
            <person name="dos Santos Teixeira K.R."/>
            <person name="Simoes Araujo J.L."/>
            <person name="Soares Vidal M."/>
            <person name="Borges de Freitas H.R."/>
            <person name="Rivello Crivelaro A.L."/>
            <person name="Bueno de Camargo Nunes A."/>
            <person name="dos Santos C.M."/>
            <person name="Palmeira da Silva Rosa D."/>
            <person name="da Silva Padilha D."/>
            <person name="da Silva E."/>
            <person name="Araujo Terra L."/>
            <person name="Soares Mendes V."/>
            <person name="Farinelli L."/>
            <person name="Magalhaes Cruz L."/>
            <person name="Baldani J.I."/>
        </authorList>
    </citation>
    <scope>NUCLEOTIDE SEQUENCE [LARGE SCALE GENOMIC DNA]</scope>
    <source>
        <strain evidence="7 8">CBAmC</strain>
    </source>
</reference>
<organism evidence="7 8">
    <name type="scientific">Nitrospirillum viridazoti CBAmc</name>
    <dbReference type="NCBI Taxonomy" id="1441467"/>
    <lineage>
        <taxon>Bacteria</taxon>
        <taxon>Pseudomonadati</taxon>
        <taxon>Pseudomonadota</taxon>
        <taxon>Alphaproteobacteria</taxon>
        <taxon>Rhodospirillales</taxon>
        <taxon>Azospirillaceae</taxon>
        <taxon>Nitrospirillum</taxon>
        <taxon>Nitrospirillum viridazoti</taxon>
    </lineage>
</organism>
<sequence length="150" mass="15870">MPKRLALAAAVTLLALPFSVAASAADGSAPTATKVAAEAKPYKVEGGKVDPGTYNGYRRYGESCMRCHGPDGAGSSYAPDLTDSLKHMDYDTFAETVINGRKNVNTANNNVMPSFGTTEDVANYLDDIYGYLKARSDGAIGRGRPQRIGD</sequence>
<keyword evidence="2 4" id="KW-0479">Metal-binding</keyword>
<dbReference type="PROSITE" id="PS51007">
    <property type="entry name" value="CYTC"/>
    <property type="match status" value="1"/>
</dbReference>
<keyword evidence="1 4" id="KW-0349">Heme</keyword>
<dbReference type="Gene3D" id="1.10.760.10">
    <property type="entry name" value="Cytochrome c-like domain"/>
    <property type="match status" value="1"/>
</dbReference>
<keyword evidence="8" id="KW-1185">Reference proteome</keyword>
<dbReference type="Proteomes" id="UP000197153">
    <property type="component" value="Chromosome 4"/>
</dbReference>
<evidence type="ECO:0000259" key="6">
    <source>
        <dbReference type="PROSITE" id="PS51007"/>
    </source>
</evidence>
<dbReference type="Pfam" id="PF13442">
    <property type="entry name" value="Cytochrome_CBB3"/>
    <property type="match status" value="1"/>
</dbReference>
<dbReference type="InterPro" id="IPR009056">
    <property type="entry name" value="Cyt_c-like_dom"/>
</dbReference>
<evidence type="ECO:0000256" key="3">
    <source>
        <dbReference type="ARBA" id="ARBA00023004"/>
    </source>
</evidence>
<evidence type="ECO:0000256" key="1">
    <source>
        <dbReference type="ARBA" id="ARBA00022617"/>
    </source>
</evidence>
<evidence type="ECO:0000313" key="8">
    <source>
        <dbReference type="Proteomes" id="UP000197153"/>
    </source>
</evidence>
<proteinExistence type="predicted"/>
<dbReference type="GO" id="GO:0046872">
    <property type="term" value="F:metal ion binding"/>
    <property type="evidence" value="ECO:0007669"/>
    <property type="project" value="UniProtKB-KW"/>
</dbReference>
<dbReference type="RefSeq" id="WP_088875743.1">
    <property type="nucleotide sequence ID" value="NZ_CP022113.1"/>
</dbReference>
<dbReference type="EMBL" id="CP022113">
    <property type="protein sequence ID" value="ASG25380.1"/>
    <property type="molecule type" value="Genomic_DNA"/>
</dbReference>
<dbReference type="GO" id="GO:0009055">
    <property type="term" value="F:electron transfer activity"/>
    <property type="evidence" value="ECO:0007669"/>
    <property type="project" value="InterPro"/>
</dbReference>
<dbReference type="AlphaFoldDB" id="A0A248K3G3"/>